<reference evidence="1" key="2">
    <citation type="submission" date="2020-11" db="EMBL/GenBank/DDBJ databases">
        <authorList>
            <person name="McCartney M.A."/>
            <person name="Auch B."/>
            <person name="Kono T."/>
            <person name="Mallez S."/>
            <person name="Becker A."/>
            <person name="Gohl D.M."/>
            <person name="Silverstein K.A.T."/>
            <person name="Koren S."/>
            <person name="Bechman K.B."/>
            <person name="Herman A."/>
            <person name="Abrahante J.E."/>
            <person name="Garbe J."/>
        </authorList>
    </citation>
    <scope>NUCLEOTIDE SEQUENCE</scope>
    <source>
        <strain evidence="1">Duluth1</strain>
        <tissue evidence="1">Whole animal</tissue>
    </source>
</reference>
<gene>
    <name evidence="1" type="ORF">DPMN_184093</name>
</gene>
<protein>
    <submittedName>
        <fullName evidence="1">Uncharacterized protein</fullName>
    </submittedName>
</protein>
<sequence>MRKDLTVQDSALTSIIEQPVDYSHVLRIGPYVITRRSFEFLKSSLSDELVDACLHIATIETSNVYHVDGINATLIFTGDFERTGYLASVCLK</sequence>
<dbReference type="EMBL" id="JAIWYP010000010">
    <property type="protein sequence ID" value="KAH3749592.1"/>
    <property type="molecule type" value="Genomic_DNA"/>
</dbReference>
<proteinExistence type="predicted"/>
<dbReference type="AlphaFoldDB" id="A0A9D4I7J9"/>
<keyword evidence="2" id="KW-1185">Reference proteome</keyword>
<name>A0A9D4I7J9_DREPO</name>
<evidence type="ECO:0000313" key="1">
    <source>
        <dbReference type="EMBL" id="KAH3749592.1"/>
    </source>
</evidence>
<dbReference type="Proteomes" id="UP000828390">
    <property type="component" value="Unassembled WGS sequence"/>
</dbReference>
<organism evidence="1 2">
    <name type="scientific">Dreissena polymorpha</name>
    <name type="common">Zebra mussel</name>
    <name type="synonym">Mytilus polymorpha</name>
    <dbReference type="NCBI Taxonomy" id="45954"/>
    <lineage>
        <taxon>Eukaryota</taxon>
        <taxon>Metazoa</taxon>
        <taxon>Spiralia</taxon>
        <taxon>Lophotrochozoa</taxon>
        <taxon>Mollusca</taxon>
        <taxon>Bivalvia</taxon>
        <taxon>Autobranchia</taxon>
        <taxon>Heteroconchia</taxon>
        <taxon>Euheterodonta</taxon>
        <taxon>Imparidentia</taxon>
        <taxon>Neoheterodontei</taxon>
        <taxon>Myida</taxon>
        <taxon>Dreissenoidea</taxon>
        <taxon>Dreissenidae</taxon>
        <taxon>Dreissena</taxon>
    </lineage>
</organism>
<evidence type="ECO:0000313" key="2">
    <source>
        <dbReference type="Proteomes" id="UP000828390"/>
    </source>
</evidence>
<accession>A0A9D4I7J9</accession>
<comment type="caution">
    <text evidence="1">The sequence shown here is derived from an EMBL/GenBank/DDBJ whole genome shotgun (WGS) entry which is preliminary data.</text>
</comment>
<reference evidence="1" key="1">
    <citation type="journal article" date="2019" name="bioRxiv">
        <title>The Genome of the Zebra Mussel, Dreissena polymorpha: A Resource for Invasive Species Research.</title>
        <authorList>
            <person name="McCartney M.A."/>
            <person name="Auch B."/>
            <person name="Kono T."/>
            <person name="Mallez S."/>
            <person name="Zhang Y."/>
            <person name="Obille A."/>
            <person name="Becker A."/>
            <person name="Abrahante J.E."/>
            <person name="Garbe J."/>
            <person name="Badalamenti J.P."/>
            <person name="Herman A."/>
            <person name="Mangelson H."/>
            <person name="Liachko I."/>
            <person name="Sullivan S."/>
            <person name="Sone E.D."/>
            <person name="Koren S."/>
            <person name="Silverstein K.A.T."/>
            <person name="Beckman K.B."/>
            <person name="Gohl D.M."/>
        </authorList>
    </citation>
    <scope>NUCLEOTIDE SEQUENCE</scope>
    <source>
        <strain evidence="1">Duluth1</strain>
        <tissue evidence="1">Whole animal</tissue>
    </source>
</reference>